<keyword evidence="4 8" id="KW-0133">Cell shape</keyword>
<dbReference type="GO" id="GO:0015648">
    <property type="term" value="F:lipid-linked peptidoglycan transporter activity"/>
    <property type="evidence" value="ECO:0007669"/>
    <property type="project" value="UniProtKB-UniRule"/>
</dbReference>
<feature type="transmembrane region" description="Helical" evidence="8">
    <location>
        <begin position="200"/>
        <end position="222"/>
    </location>
</feature>
<dbReference type="UniPathway" id="UPA00219"/>
<feature type="transmembrane region" description="Helical" evidence="8">
    <location>
        <begin position="288"/>
        <end position="305"/>
    </location>
</feature>
<feature type="transmembrane region" description="Helical" evidence="8">
    <location>
        <begin position="106"/>
        <end position="127"/>
    </location>
</feature>
<keyword evidence="11" id="KW-1185">Reference proteome</keyword>
<evidence type="ECO:0000256" key="4">
    <source>
        <dbReference type="ARBA" id="ARBA00022960"/>
    </source>
</evidence>
<dbReference type="GO" id="GO:0034204">
    <property type="term" value="P:lipid translocation"/>
    <property type="evidence" value="ECO:0007669"/>
    <property type="project" value="TreeGrafter"/>
</dbReference>
<comment type="function">
    <text evidence="8 9">Involved in peptidoglycan biosynthesis. Transports lipid-linked peptidoglycan precursors from the inner to the outer leaflet of the cytoplasmic membrane.</text>
</comment>
<dbReference type="RefSeq" id="WP_006583184.1">
    <property type="nucleotide sequence ID" value="NZ_CM001377.1"/>
</dbReference>
<dbReference type="PIRSF" id="PIRSF002869">
    <property type="entry name" value="MviN"/>
    <property type="match status" value="1"/>
</dbReference>
<feature type="transmembrane region" description="Helical" evidence="8">
    <location>
        <begin position="420"/>
        <end position="442"/>
    </location>
</feature>
<dbReference type="NCBIfam" id="TIGR01695">
    <property type="entry name" value="murJ_mviN"/>
    <property type="match status" value="1"/>
</dbReference>
<name>H0UQD6_9BACT</name>
<dbReference type="EMBL" id="CM001377">
    <property type="protein sequence ID" value="EHM09690.1"/>
    <property type="molecule type" value="Genomic_DNA"/>
</dbReference>
<comment type="subcellular location">
    <subcellularLocation>
        <location evidence="1 8">Cell membrane</location>
        <topology evidence="1 8">Multi-pass membrane protein</topology>
    </subcellularLocation>
</comment>
<dbReference type="InterPro" id="IPR051050">
    <property type="entry name" value="Lipid_II_flippase_MurJ/MviN"/>
</dbReference>
<dbReference type="CDD" id="cd13123">
    <property type="entry name" value="MATE_MurJ_like"/>
    <property type="match status" value="1"/>
</dbReference>
<keyword evidence="5 8" id="KW-0573">Peptidoglycan synthesis</keyword>
<dbReference type="STRING" id="926567.TheveDRAFT_0529"/>
<dbReference type="GO" id="GO:0005886">
    <property type="term" value="C:plasma membrane"/>
    <property type="evidence" value="ECO:0007669"/>
    <property type="project" value="UniProtKB-SubCell"/>
</dbReference>
<evidence type="ECO:0000256" key="6">
    <source>
        <dbReference type="ARBA" id="ARBA00022989"/>
    </source>
</evidence>
<reference evidence="10 11" key="1">
    <citation type="submission" date="2011-10" db="EMBL/GenBank/DDBJ databases">
        <title>The Noncontiguous Finished genome of Thermanaerovibrio velox DSM 12556.</title>
        <authorList>
            <consortium name="US DOE Joint Genome Institute (JGI-PGF)"/>
            <person name="Lucas S."/>
            <person name="Copeland A."/>
            <person name="Lapidus A."/>
            <person name="Glavina del Rio T."/>
            <person name="Dalin E."/>
            <person name="Tice H."/>
            <person name="Bruce D."/>
            <person name="Goodwin L."/>
            <person name="Pitluck S."/>
            <person name="Peters L."/>
            <person name="Mikhailova N."/>
            <person name="Teshima H."/>
            <person name="Kyrpides N."/>
            <person name="Mavromatis K."/>
            <person name="Ivanova N."/>
            <person name="Markowitz V."/>
            <person name="Cheng J.-F."/>
            <person name="Hugenholtz P."/>
            <person name="Woyke T."/>
            <person name="Wu D."/>
            <person name="Spring S."/>
            <person name="Brambilla E.-M."/>
            <person name="Klenk H.-P."/>
            <person name="Eisen J.A."/>
        </authorList>
    </citation>
    <scope>NUCLEOTIDE SEQUENCE [LARGE SCALE GENOMIC DNA]</scope>
    <source>
        <strain evidence="10 11">DSM 12556</strain>
    </source>
</reference>
<feature type="transmembrane region" description="Helical" evidence="8">
    <location>
        <begin position="173"/>
        <end position="194"/>
    </location>
</feature>
<feature type="transmembrane region" description="Helical" evidence="8">
    <location>
        <begin position="463"/>
        <end position="481"/>
    </location>
</feature>
<keyword evidence="3 8" id="KW-0812">Transmembrane</keyword>
<keyword evidence="7 8" id="KW-0472">Membrane</keyword>
<comment type="similarity">
    <text evidence="8 9">Belongs to the MurJ/MviN family.</text>
</comment>
<dbReference type="Pfam" id="PF03023">
    <property type="entry name" value="MurJ"/>
    <property type="match status" value="1"/>
</dbReference>
<evidence type="ECO:0000313" key="10">
    <source>
        <dbReference type="EMBL" id="EHM09690.1"/>
    </source>
</evidence>
<feature type="transmembrane region" description="Helical" evidence="8">
    <location>
        <begin position="493"/>
        <end position="513"/>
    </location>
</feature>
<feature type="transmembrane region" description="Helical" evidence="8">
    <location>
        <begin position="326"/>
        <end position="350"/>
    </location>
</feature>
<accession>H0UQD6</accession>
<evidence type="ECO:0000313" key="11">
    <source>
        <dbReference type="Proteomes" id="UP000005730"/>
    </source>
</evidence>
<keyword evidence="8 9" id="KW-0813">Transport</keyword>
<feature type="transmembrane region" description="Helical" evidence="8">
    <location>
        <begin position="370"/>
        <end position="388"/>
    </location>
</feature>
<evidence type="ECO:0000256" key="3">
    <source>
        <dbReference type="ARBA" id="ARBA00022692"/>
    </source>
</evidence>
<gene>
    <name evidence="8" type="primary">murJ</name>
    <name evidence="10" type="ORF">TheveDRAFT_0529</name>
</gene>
<evidence type="ECO:0000256" key="9">
    <source>
        <dbReference type="PIRNR" id="PIRNR002869"/>
    </source>
</evidence>
<evidence type="ECO:0000256" key="5">
    <source>
        <dbReference type="ARBA" id="ARBA00022984"/>
    </source>
</evidence>
<dbReference type="PRINTS" id="PR01806">
    <property type="entry name" value="VIRFACTRMVIN"/>
</dbReference>
<dbReference type="Proteomes" id="UP000005730">
    <property type="component" value="Chromosome"/>
</dbReference>
<dbReference type="AlphaFoldDB" id="H0UQD6"/>
<dbReference type="HOGENOM" id="CLU_006797_5_2_0"/>
<protein>
    <recommendedName>
        <fullName evidence="8">Probable lipid II flippase MurJ</fullName>
    </recommendedName>
</protein>
<dbReference type="GO" id="GO:0009252">
    <property type="term" value="P:peptidoglycan biosynthetic process"/>
    <property type="evidence" value="ECO:0007669"/>
    <property type="project" value="UniProtKB-UniRule"/>
</dbReference>
<comment type="caution">
    <text evidence="8">Lacks conserved residue(s) required for the propagation of feature annotation.</text>
</comment>
<dbReference type="InterPro" id="IPR004268">
    <property type="entry name" value="MurJ"/>
</dbReference>
<comment type="pathway">
    <text evidence="8">Cell wall biogenesis; peptidoglycan biosynthesis.</text>
</comment>
<evidence type="ECO:0000256" key="1">
    <source>
        <dbReference type="ARBA" id="ARBA00004651"/>
    </source>
</evidence>
<keyword evidence="8 9" id="KW-0961">Cell wall biogenesis/degradation</keyword>
<proteinExistence type="inferred from homology"/>
<sequence length="531" mass="57018">MVSPDRTVGGSSGGSPMSRMVRNALRMTVGTLASRVLGLVREMITAAVFGATRQLDSFYVAYTLANLARQLLAEGALSAAFVPVFSRVLKDRGREEAARLARQASAVLMAGTMLVVLLGMAGAGLLVRVMAPGFSPEDRLIASRLTAALFPFLMFMSLGALAMGVLNSLDRFFVPAVAPALSNLVFIVCVWSFYPTVTVWHVVAAVLMGGLSQMVLQWVWSYRCGIPLSPSRPDMGNSDLRRMMRLFLPYAAGLSLNQLNPVVSRFLASYLEGGAISALNYADRVLQLPLGLFVVAIAQAVLPALSRLDPWDREGFRVFLRDSLRFNLFAVLPVSLGLVMFARPVTHLIFFRGAFGQWALDATSGALRMYGVGLAFMSCNAIVMRALYARGLARGAMTVTAVTVLCNLAFGYLLMARFSYSGLALGTSLAFLAASMTGMAMVSRDLGAPLGMFELKWVLRQGIPLASMGAALVGFSSIWSYPYGGALGGRLCWFALCGLTALGVYLGVALGIGMEELKWLKLRGRRVGTGV</sequence>
<keyword evidence="2 8" id="KW-1003">Cell membrane</keyword>
<dbReference type="HAMAP" id="MF_02078">
    <property type="entry name" value="MurJ_MviN"/>
    <property type="match status" value="1"/>
</dbReference>
<evidence type="ECO:0000256" key="8">
    <source>
        <dbReference type="HAMAP-Rule" id="MF_02078"/>
    </source>
</evidence>
<organism evidence="10 11">
    <name type="scientific">Thermanaerovibrio velox DSM 12556</name>
    <dbReference type="NCBI Taxonomy" id="926567"/>
    <lineage>
        <taxon>Bacteria</taxon>
        <taxon>Thermotogati</taxon>
        <taxon>Synergistota</taxon>
        <taxon>Synergistia</taxon>
        <taxon>Synergistales</taxon>
        <taxon>Synergistaceae</taxon>
        <taxon>Thermanaerovibrio</taxon>
    </lineage>
</organism>
<evidence type="ECO:0000256" key="2">
    <source>
        <dbReference type="ARBA" id="ARBA00022475"/>
    </source>
</evidence>
<dbReference type="PANTHER" id="PTHR47019">
    <property type="entry name" value="LIPID II FLIPPASE MURJ"/>
    <property type="match status" value="1"/>
</dbReference>
<dbReference type="GO" id="GO:0071555">
    <property type="term" value="P:cell wall organization"/>
    <property type="evidence" value="ECO:0007669"/>
    <property type="project" value="UniProtKB-UniRule"/>
</dbReference>
<feature type="transmembrane region" description="Helical" evidence="8">
    <location>
        <begin position="147"/>
        <end position="166"/>
    </location>
</feature>
<dbReference type="PANTHER" id="PTHR47019:SF1">
    <property type="entry name" value="LIPID II FLIPPASE MURJ"/>
    <property type="match status" value="1"/>
</dbReference>
<dbReference type="eggNOG" id="COG0728">
    <property type="taxonomic scope" value="Bacteria"/>
</dbReference>
<evidence type="ECO:0000256" key="7">
    <source>
        <dbReference type="ARBA" id="ARBA00023136"/>
    </source>
</evidence>
<keyword evidence="6 8" id="KW-1133">Transmembrane helix</keyword>
<dbReference type="GO" id="GO:0008360">
    <property type="term" value="P:regulation of cell shape"/>
    <property type="evidence" value="ECO:0007669"/>
    <property type="project" value="UniProtKB-UniRule"/>
</dbReference>